<evidence type="ECO:0000256" key="1">
    <source>
        <dbReference type="ARBA" id="ARBA00022801"/>
    </source>
</evidence>
<dbReference type="AlphaFoldDB" id="A0A9D1D2Z8"/>
<evidence type="ECO:0000256" key="2">
    <source>
        <dbReference type="SAM" id="MobiDB-lite"/>
    </source>
</evidence>
<evidence type="ECO:0000313" key="5">
    <source>
        <dbReference type="Proteomes" id="UP000824261"/>
    </source>
</evidence>
<dbReference type="Pfam" id="PF00857">
    <property type="entry name" value="Isochorismatase"/>
    <property type="match status" value="1"/>
</dbReference>
<dbReference type="PANTHER" id="PTHR43540">
    <property type="entry name" value="PEROXYUREIDOACRYLATE/UREIDOACRYLATE AMIDOHYDROLASE-RELATED"/>
    <property type="match status" value="1"/>
</dbReference>
<keyword evidence="1 4" id="KW-0378">Hydrolase</keyword>
<dbReference type="InterPro" id="IPR036380">
    <property type="entry name" value="Isochorismatase-like_sf"/>
</dbReference>
<feature type="compositionally biased region" description="Basic and acidic residues" evidence="2">
    <location>
        <begin position="224"/>
        <end position="236"/>
    </location>
</feature>
<feature type="domain" description="Isochorismatase-like" evidence="3">
    <location>
        <begin position="7"/>
        <end position="186"/>
    </location>
</feature>
<dbReference type="SUPFAM" id="SSF52499">
    <property type="entry name" value="Isochorismatase-like hydrolases"/>
    <property type="match status" value="1"/>
</dbReference>
<comment type="caution">
    <text evidence="4">The sequence shown here is derived from an EMBL/GenBank/DDBJ whole genome shotgun (WGS) entry which is preliminary data.</text>
</comment>
<reference evidence="4" key="2">
    <citation type="journal article" date="2021" name="PeerJ">
        <title>Extensive microbial diversity within the chicken gut microbiome revealed by metagenomics and culture.</title>
        <authorList>
            <person name="Gilroy R."/>
            <person name="Ravi A."/>
            <person name="Getino M."/>
            <person name="Pursley I."/>
            <person name="Horton D.L."/>
            <person name="Alikhan N.F."/>
            <person name="Baker D."/>
            <person name="Gharbi K."/>
            <person name="Hall N."/>
            <person name="Watson M."/>
            <person name="Adriaenssens E.M."/>
            <person name="Foster-Nyarko E."/>
            <person name="Jarju S."/>
            <person name="Secka A."/>
            <person name="Antonio M."/>
            <person name="Oren A."/>
            <person name="Chaudhuri R.R."/>
            <person name="La Ragione R."/>
            <person name="Hildebrand F."/>
            <person name="Pallen M.J."/>
        </authorList>
    </citation>
    <scope>NUCLEOTIDE SEQUENCE</scope>
    <source>
        <strain evidence="4">ChiGjej1B1-2707</strain>
    </source>
</reference>
<dbReference type="Proteomes" id="UP000824261">
    <property type="component" value="Unassembled WGS sequence"/>
</dbReference>
<dbReference type="PANTHER" id="PTHR43540:SF6">
    <property type="entry name" value="ISOCHORISMATASE-LIKE DOMAIN-CONTAINING PROTEIN"/>
    <property type="match status" value="1"/>
</dbReference>
<name>A0A9D1D2Z8_9ACTN</name>
<proteinExistence type="predicted"/>
<gene>
    <name evidence="4" type="ORF">IAA69_03425</name>
</gene>
<protein>
    <submittedName>
        <fullName evidence="4">Cysteine hydrolase</fullName>
    </submittedName>
</protein>
<accession>A0A9D1D2Z8</accession>
<evidence type="ECO:0000313" key="4">
    <source>
        <dbReference type="EMBL" id="HIR01295.1"/>
    </source>
</evidence>
<dbReference type="Gene3D" id="3.40.50.850">
    <property type="entry name" value="Isochorismatase-like"/>
    <property type="match status" value="1"/>
</dbReference>
<dbReference type="EMBL" id="DVGB01000043">
    <property type="protein sequence ID" value="HIR01295.1"/>
    <property type="molecule type" value="Genomic_DNA"/>
</dbReference>
<dbReference type="CDD" id="cd00431">
    <property type="entry name" value="cysteine_hydrolases"/>
    <property type="match status" value="1"/>
</dbReference>
<feature type="region of interest" description="Disordered" evidence="2">
    <location>
        <begin position="219"/>
        <end position="251"/>
    </location>
</feature>
<sequence>MITPERTAFIIIDMQRGFIDEDSPLCIAGAAATVPACARALDAARSAGMHIFHVQRRYRSDGSDVEPCRFQGWLDGERPLSDAWPESLEPPEELKPQPGDHLITKPRFSAFFDTGLDALLRTLGVDTVVLTGTTTPNCVRSTCYDALSLNYNVAIVEDCTSSRSPEVQAANIADMEYIGAFVLTCDEFCEDGLEDMPDTLGEMREELREIDRVTTEMAQSALKAAKERSAAKDGKTAEPAAKSAHEAGDQA</sequence>
<dbReference type="InterPro" id="IPR050272">
    <property type="entry name" value="Isochorismatase-like_hydrls"/>
</dbReference>
<reference evidence="4" key="1">
    <citation type="submission" date="2020-10" db="EMBL/GenBank/DDBJ databases">
        <authorList>
            <person name="Gilroy R."/>
        </authorList>
    </citation>
    <scope>NUCLEOTIDE SEQUENCE</scope>
    <source>
        <strain evidence="4">ChiGjej1B1-2707</strain>
    </source>
</reference>
<evidence type="ECO:0000259" key="3">
    <source>
        <dbReference type="Pfam" id="PF00857"/>
    </source>
</evidence>
<dbReference type="InterPro" id="IPR000868">
    <property type="entry name" value="Isochorismatase-like_dom"/>
</dbReference>
<dbReference type="GO" id="GO:0016787">
    <property type="term" value="F:hydrolase activity"/>
    <property type="evidence" value="ECO:0007669"/>
    <property type="project" value="UniProtKB-KW"/>
</dbReference>
<organism evidence="4 5">
    <name type="scientific">Candidatus Aveggerthella stercoripullorum</name>
    <dbReference type="NCBI Taxonomy" id="2840688"/>
    <lineage>
        <taxon>Bacteria</taxon>
        <taxon>Bacillati</taxon>
        <taxon>Actinomycetota</taxon>
        <taxon>Coriobacteriia</taxon>
        <taxon>Eggerthellales</taxon>
        <taxon>Eggerthellaceae</taxon>
        <taxon>Eggerthellaceae incertae sedis</taxon>
        <taxon>Candidatus Aveggerthella</taxon>
    </lineage>
</organism>